<dbReference type="GO" id="GO:0015501">
    <property type="term" value="F:glutamate:sodium symporter activity"/>
    <property type="evidence" value="ECO:0007669"/>
    <property type="project" value="TreeGrafter"/>
</dbReference>
<feature type="transmembrane region" description="Helical" evidence="6">
    <location>
        <begin position="93"/>
        <end position="118"/>
    </location>
</feature>
<keyword evidence="5 6" id="KW-0472">Membrane</keyword>
<dbReference type="Proteomes" id="UP000019149">
    <property type="component" value="Unassembled WGS sequence"/>
</dbReference>
<dbReference type="GO" id="GO:0015175">
    <property type="term" value="F:neutral L-amino acid transmembrane transporter activity"/>
    <property type="evidence" value="ECO:0007669"/>
    <property type="project" value="TreeGrafter"/>
</dbReference>
<dbReference type="RefSeq" id="XP_024345205.1">
    <property type="nucleotide sequence ID" value="XM_024500380.1"/>
</dbReference>
<keyword evidence="3 6" id="KW-0812">Transmembrane</keyword>
<evidence type="ECO:0000256" key="6">
    <source>
        <dbReference type="RuleBase" id="RU361216"/>
    </source>
</evidence>
<evidence type="ECO:0000256" key="4">
    <source>
        <dbReference type="ARBA" id="ARBA00022989"/>
    </source>
</evidence>
<dbReference type="CTD" id="36346846"/>
<accession>W6UKJ7</accession>
<dbReference type="PANTHER" id="PTHR11958:SF63">
    <property type="entry name" value="AMINO ACID TRANSPORTER"/>
    <property type="match status" value="1"/>
</dbReference>
<evidence type="ECO:0000256" key="5">
    <source>
        <dbReference type="ARBA" id="ARBA00023136"/>
    </source>
</evidence>
<dbReference type="PRINTS" id="PR00173">
    <property type="entry name" value="EDTRNSPORT"/>
</dbReference>
<dbReference type="AlphaFoldDB" id="W6UKJ7"/>
<evidence type="ECO:0000313" key="7">
    <source>
        <dbReference type="EMBL" id="EUB54009.1"/>
    </source>
</evidence>
<dbReference type="GeneID" id="36346846"/>
<keyword evidence="2 6" id="KW-0813">Transport</keyword>
<dbReference type="Pfam" id="PF00375">
    <property type="entry name" value="SDF"/>
    <property type="match status" value="1"/>
</dbReference>
<keyword evidence="8" id="KW-1185">Reference proteome</keyword>
<dbReference type="SUPFAM" id="SSF118215">
    <property type="entry name" value="Proton glutamate symport protein"/>
    <property type="match status" value="1"/>
</dbReference>
<evidence type="ECO:0000256" key="1">
    <source>
        <dbReference type="ARBA" id="ARBA00004141"/>
    </source>
</evidence>
<dbReference type="InterPro" id="IPR001991">
    <property type="entry name" value="Na-dicarboxylate_symporter"/>
</dbReference>
<name>W6UKJ7_ECHGR</name>
<feature type="transmembrane region" description="Helical" evidence="6">
    <location>
        <begin position="130"/>
        <end position="159"/>
    </location>
</feature>
<sequence length="248" mass="27095">MFMVMSSIAEVDDIANTFISLGFFVLLNFVGQLTHFIFLLLSLVVLCKNPFTILKYSFPSYFIAFATTSAVVCLPKAFIACDKYGIPQRISRFVLPFAGTMKSDASAVFIAASCLFVAQQANVELDAGKVVIVIILAFAYVTALPNIPSASVVAVVTILGSIGVDEKGASLLYAVEFIKPPCLAFKCHLFTSKLLTYTCSNRLRSGNTILSHTFCTAFLYHMCEEDLKKRKEGGEVLETAEETHSTAF</sequence>
<dbReference type="InterPro" id="IPR036458">
    <property type="entry name" value="Na:dicarbo_symporter_sf"/>
</dbReference>
<gene>
    <name evidence="7" type="ORF">EGR_11133</name>
</gene>
<protein>
    <recommendedName>
        <fullName evidence="6">Amino acid transporter</fullName>
    </recommendedName>
</protein>
<proteinExistence type="inferred from homology"/>
<feature type="transmembrane region" description="Helical" evidence="6">
    <location>
        <begin position="58"/>
        <end position="81"/>
    </location>
</feature>
<dbReference type="STRING" id="6210.W6UKJ7"/>
<comment type="caution">
    <text evidence="6">Lacks conserved residue(s) required for the propagation of feature annotation.</text>
</comment>
<dbReference type="Gene3D" id="1.10.3860.10">
    <property type="entry name" value="Sodium:dicarboxylate symporter"/>
    <property type="match status" value="1"/>
</dbReference>
<keyword evidence="6" id="KW-0769">Symport</keyword>
<comment type="similarity">
    <text evidence="6">Belongs to the dicarboxylate/amino acid:cation symporter (DAACS) (TC 2.A.23) family.</text>
</comment>
<evidence type="ECO:0000256" key="3">
    <source>
        <dbReference type="ARBA" id="ARBA00022692"/>
    </source>
</evidence>
<feature type="transmembrane region" description="Helical" evidence="6">
    <location>
        <begin position="21"/>
        <end position="46"/>
    </location>
</feature>
<organism evidence="7 8">
    <name type="scientific">Echinococcus granulosus</name>
    <name type="common">Hydatid tapeworm</name>
    <dbReference type="NCBI Taxonomy" id="6210"/>
    <lineage>
        <taxon>Eukaryota</taxon>
        <taxon>Metazoa</taxon>
        <taxon>Spiralia</taxon>
        <taxon>Lophotrochozoa</taxon>
        <taxon>Platyhelminthes</taxon>
        <taxon>Cestoda</taxon>
        <taxon>Eucestoda</taxon>
        <taxon>Cyclophyllidea</taxon>
        <taxon>Taeniidae</taxon>
        <taxon>Echinococcus</taxon>
        <taxon>Echinococcus granulosus group</taxon>
    </lineage>
</organism>
<dbReference type="GO" id="GO:0005313">
    <property type="term" value="F:L-glutamate transmembrane transporter activity"/>
    <property type="evidence" value="ECO:0007669"/>
    <property type="project" value="TreeGrafter"/>
</dbReference>
<evidence type="ECO:0000256" key="2">
    <source>
        <dbReference type="ARBA" id="ARBA00022448"/>
    </source>
</evidence>
<comment type="caution">
    <text evidence="7">The sequence shown here is derived from an EMBL/GenBank/DDBJ whole genome shotgun (WGS) entry which is preliminary data.</text>
</comment>
<dbReference type="InterPro" id="IPR050746">
    <property type="entry name" value="DAACS"/>
</dbReference>
<dbReference type="KEGG" id="egl:EGR_11133"/>
<dbReference type="GO" id="GO:0005886">
    <property type="term" value="C:plasma membrane"/>
    <property type="evidence" value="ECO:0007669"/>
    <property type="project" value="TreeGrafter"/>
</dbReference>
<keyword evidence="4 6" id="KW-1133">Transmembrane helix</keyword>
<dbReference type="PANTHER" id="PTHR11958">
    <property type="entry name" value="SODIUM/DICARBOXYLATE SYMPORTER-RELATED"/>
    <property type="match status" value="1"/>
</dbReference>
<dbReference type="OMA" id="QEENMID"/>
<evidence type="ECO:0000313" key="8">
    <source>
        <dbReference type="Proteomes" id="UP000019149"/>
    </source>
</evidence>
<dbReference type="EMBL" id="APAU02000402">
    <property type="protein sequence ID" value="EUB54009.1"/>
    <property type="molecule type" value="Genomic_DNA"/>
</dbReference>
<reference evidence="7 8" key="1">
    <citation type="journal article" date="2013" name="Nat. Genet.">
        <title>The genome of the hydatid tapeworm Echinococcus granulosus.</title>
        <authorList>
            <person name="Zheng H."/>
            <person name="Zhang W."/>
            <person name="Zhang L."/>
            <person name="Zhang Z."/>
            <person name="Li J."/>
            <person name="Lu G."/>
            <person name="Zhu Y."/>
            <person name="Wang Y."/>
            <person name="Huang Y."/>
            <person name="Liu J."/>
            <person name="Kang H."/>
            <person name="Chen J."/>
            <person name="Wang L."/>
            <person name="Chen A."/>
            <person name="Yu S."/>
            <person name="Gao Z."/>
            <person name="Jin L."/>
            <person name="Gu W."/>
            <person name="Wang Z."/>
            <person name="Zhao L."/>
            <person name="Shi B."/>
            <person name="Wen H."/>
            <person name="Lin R."/>
            <person name="Jones M.K."/>
            <person name="Brejova B."/>
            <person name="Vinar T."/>
            <person name="Zhao G."/>
            <person name="McManus D.P."/>
            <person name="Chen Z."/>
            <person name="Zhou Y."/>
            <person name="Wang S."/>
        </authorList>
    </citation>
    <scope>NUCLEOTIDE SEQUENCE [LARGE SCALE GENOMIC DNA]</scope>
</reference>
<dbReference type="OrthoDB" id="5877963at2759"/>
<comment type="subcellular location">
    <subcellularLocation>
        <location evidence="1 6">Membrane</location>
        <topology evidence="1 6">Multi-pass membrane protein</topology>
    </subcellularLocation>
</comment>